<evidence type="ECO:0000313" key="9">
    <source>
        <dbReference type="Proteomes" id="UP000640489"/>
    </source>
</evidence>
<reference evidence="8" key="1">
    <citation type="submission" date="2020-11" db="EMBL/GenBank/DDBJ databases">
        <title>Nocardioides sp. nov., isolated from Soil of Cynanchum wilfordii Hemsley rhizosphere.</title>
        <authorList>
            <person name="Lee J.-S."/>
            <person name="Suh M.K."/>
            <person name="Kim J.-S."/>
        </authorList>
    </citation>
    <scope>NUCLEOTIDE SEQUENCE</scope>
    <source>
        <strain evidence="8">KCTC 19275</strain>
    </source>
</reference>
<feature type="binding site" evidence="6">
    <location>
        <position position="89"/>
    </location>
    <ligand>
        <name>Mg(2+)</name>
        <dbReference type="ChEBI" id="CHEBI:18420"/>
        <label>1</label>
        <note>catalytic</note>
    </ligand>
</feature>
<evidence type="ECO:0000256" key="7">
    <source>
        <dbReference type="RuleBase" id="RU364068"/>
    </source>
</evidence>
<dbReference type="PRINTS" id="PR00377">
    <property type="entry name" value="IMPHPHTASES"/>
</dbReference>
<dbReference type="CDD" id="cd01639">
    <property type="entry name" value="IMPase"/>
    <property type="match status" value="1"/>
</dbReference>
<evidence type="ECO:0000313" key="8">
    <source>
        <dbReference type="EMBL" id="MBF4766099.1"/>
    </source>
</evidence>
<dbReference type="GO" id="GO:0046872">
    <property type="term" value="F:metal ion binding"/>
    <property type="evidence" value="ECO:0007669"/>
    <property type="project" value="UniProtKB-KW"/>
</dbReference>
<dbReference type="AlphaFoldDB" id="A0A930VEM3"/>
<feature type="binding site" evidence="6">
    <location>
        <position position="87"/>
    </location>
    <ligand>
        <name>Mg(2+)</name>
        <dbReference type="ChEBI" id="CHEBI:18420"/>
        <label>1</label>
        <note>catalytic</note>
    </ligand>
</feature>
<evidence type="ECO:0000256" key="6">
    <source>
        <dbReference type="PIRSR" id="PIRSR600760-2"/>
    </source>
</evidence>
<dbReference type="Gene3D" id="3.30.540.10">
    <property type="entry name" value="Fructose-1,6-Bisphosphatase, subunit A, domain 1"/>
    <property type="match status" value="1"/>
</dbReference>
<evidence type="ECO:0000256" key="4">
    <source>
        <dbReference type="ARBA" id="ARBA00022801"/>
    </source>
</evidence>
<comment type="catalytic activity">
    <reaction evidence="1 7">
        <text>a myo-inositol phosphate + H2O = myo-inositol + phosphate</text>
        <dbReference type="Rhea" id="RHEA:24056"/>
        <dbReference type="ChEBI" id="CHEBI:15377"/>
        <dbReference type="ChEBI" id="CHEBI:17268"/>
        <dbReference type="ChEBI" id="CHEBI:43474"/>
        <dbReference type="ChEBI" id="CHEBI:84139"/>
        <dbReference type="EC" id="3.1.3.25"/>
    </reaction>
</comment>
<organism evidence="8 9">
    <name type="scientific">Nocardioides islandensis</name>
    <dbReference type="NCBI Taxonomy" id="433663"/>
    <lineage>
        <taxon>Bacteria</taxon>
        <taxon>Bacillati</taxon>
        <taxon>Actinomycetota</taxon>
        <taxon>Actinomycetes</taxon>
        <taxon>Propionibacteriales</taxon>
        <taxon>Nocardioidaceae</taxon>
        <taxon>Nocardioides</taxon>
    </lineage>
</organism>
<feature type="binding site" evidence="6">
    <location>
        <position position="71"/>
    </location>
    <ligand>
        <name>Mg(2+)</name>
        <dbReference type="ChEBI" id="CHEBI:18420"/>
        <label>1</label>
        <note>catalytic</note>
    </ligand>
</feature>
<feature type="binding site" evidence="6">
    <location>
        <position position="90"/>
    </location>
    <ligand>
        <name>Mg(2+)</name>
        <dbReference type="ChEBI" id="CHEBI:18420"/>
        <label>2</label>
    </ligand>
</feature>
<dbReference type="Gene3D" id="3.40.190.80">
    <property type="match status" value="1"/>
</dbReference>
<dbReference type="GO" id="GO:0006020">
    <property type="term" value="P:inositol metabolic process"/>
    <property type="evidence" value="ECO:0007669"/>
    <property type="project" value="TreeGrafter"/>
</dbReference>
<dbReference type="PANTHER" id="PTHR20854:SF4">
    <property type="entry name" value="INOSITOL-1-MONOPHOSPHATASE-RELATED"/>
    <property type="match status" value="1"/>
</dbReference>
<keyword evidence="9" id="KW-1185">Reference proteome</keyword>
<comment type="similarity">
    <text evidence="7">Belongs to the inositol monophosphatase superfamily.</text>
</comment>
<dbReference type="InterPro" id="IPR033942">
    <property type="entry name" value="IMPase"/>
</dbReference>
<evidence type="ECO:0000256" key="2">
    <source>
        <dbReference type="ARBA" id="ARBA00001946"/>
    </source>
</evidence>
<keyword evidence="3 6" id="KW-0479">Metal-binding</keyword>
<name>A0A930VEM3_9ACTN</name>
<accession>A0A930VEM3</accession>
<gene>
    <name evidence="8" type="ORF">ISU07_23430</name>
</gene>
<protein>
    <recommendedName>
        <fullName evidence="7">Inositol-1-monophosphatase</fullName>
        <ecNumber evidence="7">3.1.3.25</ecNumber>
    </recommendedName>
</protein>
<dbReference type="SUPFAM" id="SSF56655">
    <property type="entry name" value="Carbohydrate phosphatase"/>
    <property type="match status" value="1"/>
</dbReference>
<evidence type="ECO:0000256" key="5">
    <source>
        <dbReference type="ARBA" id="ARBA00022842"/>
    </source>
</evidence>
<feature type="binding site" evidence="6">
    <location>
        <position position="213"/>
    </location>
    <ligand>
        <name>Mg(2+)</name>
        <dbReference type="ChEBI" id="CHEBI:18420"/>
        <label>1</label>
        <note>catalytic</note>
    </ligand>
</feature>
<dbReference type="GO" id="GO:0008934">
    <property type="term" value="F:inositol monophosphate 1-phosphatase activity"/>
    <property type="evidence" value="ECO:0007669"/>
    <property type="project" value="InterPro"/>
</dbReference>
<evidence type="ECO:0000256" key="3">
    <source>
        <dbReference type="ARBA" id="ARBA00022723"/>
    </source>
</evidence>
<dbReference type="EMBL" id="JADKPN010000023">
    <property type="protein sequence ID" value="MBF4766099.1"/>
    <property type="molecule type" value="Genomic_DNA"/>
</dbReference>
<sequence length="274" mass="29094">MDGFDGQLRDLALEAARQASALIRERRTHDVTVADTKTSDVDVVTQPDRESEALIRSIITSRRPDDEVLGEEEGTTSGSSGVRWVVDPIDGTVNYLYGLPEYSVSIAAEVDGSVVAGVVVNAATGVEYVATEGDARRDGVPLSCRGPAPLHRRLVITGFSYEAGKRVVQAQAVARLLPDVRDIRRLGSCALDLCHLAEGTADAYVEEGVQLWDYAAGAFIARQAGVRTEMHPGRYGTPALVAAPEHGFDEFLAAVTDAGFLSTGVALESGPDAP</sequence>
<dbReference type="InterPro" id="IPR020583">
    <property type="entry name" value="Inositol_monoP_metal-BS"/>
</dbReference>
<comment type="cofactor">
    <cofactor evidence="2 6 7">
        <name>Mg(2+)</name>
        <dbReference type="ChEBI" id="CHEBI:18420"/>
    </cofactor>
</comment>
<dbReference type="Proteomes" id="UP000640489">
    <property type="component" value="Unassembled WGS sequence"/>
</dbReference>
<comment type="caution">
    <text evidence="8">The sequence shown here is derived from an EMBL/GenBank/DDBJ whole genome shotgun (WGS) entry which is preliminary data.</text>
</comment>
<keyword evidence="5 6" id="KW-0460">Magnesium</keyword>
<evidence type="ECO:0000256" key="1">
    <source>
        <dbReference type="ARBA" id="ARBA00001033"/>
    </source>
</evidence>
<keyword evidence="4 7" id="KW-0378">Hydrolase</keyword>
<dbReference type="GO" id="GO:0007165">
    <property type="term" value="P:signal transduction"/>
    <property type="evidence" value="ECO:0007669"/>
    <property type="project" value="TreeGrafter"/>
</dbReference>
<dbReference type="EC" id="3.1.3.25" evidence="7"/>
<proteinExistence type="inferred from homology"/>
<dbReference type="PROSITE" id="PS00629">
    <property type="entry name" value="IMP_1"/>
    <property type="match status" value="1"/>
</dbReference>
<dbReference type="PANTHER" id="PTHR20854">
    <property type="entry name" value="INOSITOL MONOPHOSPHATASE"/>
    <property type="match status" value="1"/>
</dbReference>
<dbReference type="InterPro" id="IPR000760">
    <property type="entry name" value="Inositol_monophosphatase-like"/>
</dbReference>
<dbReference type="Pfam" id="PF00459">
    <property type="entry name" value="Inositol_P"/>
    <property type="match status" value="1"/>
</dbReference>